<dbReference type="PANTHER" id="PTHR20913">
    <property type="entry name" value="TBC1 DOMAIN FAMILY MEMBER 20/GTPASE"/>
    <property type="match status" value="1"/>
</dbReference>
<organism evidence="10 11">
    <name type="scientific">Trichophyton violaceum</name>
    <dbReference type="NCBI Taxonomy" id="34388"/>
    <lineage>
        <taxon>Eukaryota</taxon>
        <taxon>Fungi</taxon>
        <taxon>Dikarya</taxon>
        <taxon>Ascomycota</taxon>
        <taxon>Pezizomycotina</taxon>
        <taxon>Eurotiomycetes</taxon>
        <taxon>Eurotiomycetidae</taxon>
        <taxon>Onygenales</taxon>
        <taxon>Arthrodermataceae</taxon>
        <taxon>Trichophyton</taxon>
    </lineage>
</organism>
<accession>A0A178FK33</accession>
<evidence type="ECO:0000313" key="10">
    <source>
        <dbReference type="EMBL" id="OAL72851.1"/>
    </source>
</evidence>
<evidence type="ECO:0000256" key="3">
    <source>
        <dbReference type="ARBA" id="ARBA00022468"/>
    </source>
</evidence>
<gene>
    <name evidence="10" type="ORF">A7D00_2624</name>
</gene>
<feature type="compositionally biased region" description="Basic and acidic residues" evidence="7">
    <location>
        <begin position="1"/>
        <end position="12"/>
    </location>
</feature>
<evidence type="ECO:0000256" key="6">
    <source>
        <dbReference type="ARBA" id="ARBA00023136"/>
    </source>
</evidence>
<evidence type="ECO:0000259" key="9">
    <source>
        <dbReference type="PROSITE" id="PS50086"/>
    </source>
</evidence>
<evidence type="ECO:0000313" key="11">
    <source>
        <dbReference type="Proteomes" id="UP000243519"/>
    </source>
</evidence>
<feature type="domain" description="Rab-GAP TBC" evidence="9">
    <location>
        <begin position="56"/>
        <end position="241"/>
    </location>
</feature>
<evidence type="ECO:0000256" key="5">
    <source>
        <dbReference type="ARBA" id="ARBA00022989"/>
    </source>
</evidence>
<dbReference type="InterPro" id="IPR000195">
    <property type="entry name" value="Rab-GAP-TBC_dom"/>
</dbReference>
<dbReference type="EMBL" id="LHPN01000003">
    <property type="protein sequence ID" value="OAL72851.1"/>
    <property type="molecule type" value="Genomic_DNA"/>
</dbReference>
<dbReference type="Gene3D" id="1.10.472.80">
    <property type="entry name" value="Ypt/Rab-GAP domain of gyp1p, domain 3"/>
    <property type="match status" value="1"/>
</dbReference>
<keyword evidence="11" id="KW-1185">Reference proteome</keyword>
<reference evidence="10 11" key="1">
    <citation type="submission" date="2016-05" db="EMBL/GenBank/DDBJ databases">
        <title>Genome sequencing of Trichophyton violaceum CMCC(F)T3l isolated from hair.</title>
        <authorList>
            <person name="Zhan P."/>
            <person name="Tao Y."/>
            <person name="Liu W."/>
        </authorList>
    </citation>
    <scope>NUCLEOTIDE SEQUENCE [LARGE SCALE GENOMIC DNA]</scope>
    <source>
        <strain evidence="11">CMCC(F)T3l</strain>
    </source>
</reference>
<keyword evidence="3" id="KW-0343">GTPase activation</keyword>
<feature type="transmembrane region" description="Helical" evidence="8">
    <location>
        <begin position="646"/>
        <end position="669"/>
    </location>
</feature>
<comment type="subcellular location">
    <subcellularLocation>
        <location evidence="1">Membrane</location>
        <topology evidence="1">Multi-pass membrane protein</topology>
    </subcellularLocation>
</comment>
<dbReference type="GO" id="GO:0005789">
    <property type="term" value="C:endoplasmic reticulum membrane"/>
    <property type="evidence" value="ECO:0007669"/>
    <property type="project" value="TreeGrafter"/>
</dbReference>
<evidence type="ECO:0000256" key="8">
    <source>
        <dbReference type="SAM" id="Phobius"/>
    </source>
</evidence>
<feature type="transmembrane region" description="Helical" evidence="8">
    <location>
        <begin position="518"/>
        <end position="539"/>
    </location>
</feature>
<dbReference type="InterPro" id="IPR006977">
    <property type="entry name" value="Yip1_dom"/>
</dbReference>
<feature type="region of interest" description="Disordered" evidence="7">
    <location>
        <begin position="676"/>
        <end position="700"/>
    </location>
</feature>
<name>A0A178FK33_TRIVO</name>
<dbReference type="GO" id="GO:0006888">
    <property type="term" value="P:endoplasmic reticulum to Golgi vesicle-mediated transport"/>
    <property type="evidence" value="ECO:0007669"/>
    <property type="project" value="TreeGrafter"/>
</dbReference>
<dbReference type="Pfam" id="PF00566">
    <property type="entry name" value="RabGAP-TBC"/>
    <property type="match status" value="1"/>
</dbReference>
<dbReference type="OrthoDB" id="206700at2759"/>
<comment type="similarity">
    <text evidence="2">Belongs to the YIP1 family.</text>
</comment>
<sequence>MNRVMANKEPKAGDINPGRLPADSKAYRRKRAEIVKASRKRDVGLLAKLATSEGGLLEDDIRKQVWPILQGYVRATHTLELPPLSELPCHGDEDQVKLDVDRSFVYYPNYKTEKHLKDKRDELLDLIVSVLRRNPMLCYFQGYHDIAQVLLLVLDRKHAYQALEHISLFRIRDYMLPSLSPALTHLQLLPAIITSVDQKLGQHLSGTKPFFALAATLTLYAHDIEEYTHIARLYDFILAHEPVVSIYLFATIILSRKDELYDIPQDEPEMFHGVLSKLPRPLDLETLISNTVRIYQDHPPEKLPCGAWKSIPSYSVLKTLRNPGLQSTSDQARGYFHQQIRGLQRAKMRKDAVLLIRKHSFSIKLVGATVAVGILSYWMMKRDPDLVRSHSSCILAKRHSSKMANRGYDAVVDVDAEGDLGHTDLQEDLEFHSSNFDETPRNAKGHPDSASFLGGSSSRQAGGSGGAGSNAKIWSIAYYNRYFDVDTSEVFRRCVSTLYPRSNFLDVLDGNPDLYGPFWIATTVVVILFLTGTVSQYLARKGSHHFEYDFRLLSGAAGLIYGYTFILPVALWGALRWFGSSSADLIECWALYGYANLIWIVVALVSWSPLTALNWALVGVGFGWTVFFLLRNLYPVLSATDMKTSKILLIVVIVLHAALAIAIKVLFFAHGSYAKKHDDDHDDKHDKGNKHDDKDKHSRF</sequence>
<dbReference type="InterPro" id="IPR045913">
    <property type="entry name" value="TBC20/Gyp8-like"/>
</dbReference>
<evidence type="ECO:0000256" key="7">
    <source>
        <dbReference type="SAM" id="MobiDB-lite"/>
    </source>
</evidence>
<dbReference type="Pfam" id="PF04893">
    <property type="entry name" value="Yip1"/>
    <property type="match status" value="1"/>
</dbReference>
<feature type="transmembrane region" description="Helical" evidence="8">
    <location>
        <begin position="559"/>
        <end position="577"/>
    </location>
</feature>
<keyword evidence="6 8" id="KW-0472">Membrane</keyword>
<protein>
    <recommendedName>
        <fullName evidence="9">Rab-GAP TBC domain-containing protein</fullName>
    </recommendedName>
</protein>
<keyword evidence="5 8" id="KW-1133">Transmembrane helix</keyword>
<dbReference type="PANTHER" id="PTHR20913:SF7">
    <property type="entry name" value="RE60063P"/>
    <property type="match status" value="1"/>
</dbReference>
<dbReference type="Gene3D" id="1.10.8.1310">
    <property type="match status" value="1"/>
</dbReference>
<evidence type="ECO:0000256" key="4">
    <source>
        <dbReference type="ARBA" id="ARBA00022692"/>
    </source>
</evidence>
<proteinExistence type="inferred from homology"/>
<comment type="caution">
    <text evidence="10">The sequence shown here is derived from an EMBL/GenBank/DDBJ whole genome shotgun (WGS) entry which is preliminary data.</text>
</comment>
<feature type="region of interest" description="Disordered" evidence="7">
    <location>
        <begin position="1"/>
        <end position="23"/>
    </location>
</feature>
<dbReference type="SUPFAM" id="SSF47923">
    <property type="entry name" value="Ypt/Rab-GAP domain of gyp1p"/>
    <property type="match status" value="1"/>
</dbReference>
<dbReference type="AlphaFoldDB" id="A0A178FK33"/>
<dbReference type="SMART" id="SM00164">
    <property type="entry name" value="TBC"/>
    <property type="match status" value="1"/>
</dbReference>
<feature type="transmembrane region" description="Helical" evidence="8">
    <location>
        <begin position="613"/>
        <end position="634"/>
    </location>
</feature>
<feature type="transmembrane region" description="Helical" evidence="8">
    <location>
        <begin position="589"/>
        <end position="607"/>
    </location>
</feature>
<dbReference type="GO" id="GO:0005096">
    <property type="term" value="F:GTPase activator activity"/>
    <property type="evidence" value="ECO:0007669"/>
    <property type="project" value="UniProtKB-KW"/>
</dbReference>
<keyword evidence="4 8" id="KW-0812">Transmembrane</keyword>
<dbReference type="Proteomes" id="UP000243519">
    <property type="component" value="Unassembled WGS sequence"/>
</dbReference>
<dbReference type="PROSITE" id="PS50086">
    <property type="entry name" value="TBC_RABGAP"/>
    <property type="match status" value="1"/>
</dbReference>
<evidence type="ECO:0000256" key="2">
    <source>
        <dbReference type="ARBA" id="ARBA00010596"/>
    </source>
</evidence>
<feature type="region of interest" description="Disordered" evidence="7">
    <location>
        <begin position="436"/>
        <end position="467"/>
    </location>
</feature>
<dbReference type="FunFam" id="1.10.8.1310:FF:000001">
    <property type="entry name" value="TBC1 domain family, member 20"/>
    <property type="match status" value="1"/>
</dbReference>
<dbReference type="FunFam" id="1.10.472.80:FF:000060">
    <property type="entry name" value="TBC domain protein, putative"/>
    <property type="match status" value="1"/>
</dbReference>
<feature type="compositionally biased region" description="Basic and acidic residues" evidence="7">
    <location>
        <begin position="438"/>
        <end position="447"/>
    </location>
</feature>
<dbReference type="InterPro" id="IPR035969">
    <property type="entry name" value="Rab-GAP_TBC_sf"/>
</dbReference>
<evidence type="ECO:0000256" key="1">
    <source>
        <dbReference type="ARBA" id="ARBA00004141"/>
    </source>
</evidence>